<accession>T0L616</accession>
<dbReference type="HOGENOM" id="CLU_2050290_0_0_1"/>
<protein>
    <submittedName>
        <fullName evidence="1">Uncharacterized protein</fullName>
    </submittedName>
</protein>
<dbReference type="Proteomes" id="UP000053780">
    <property type="component" value="Unassembled WGS sequence"/>
</dbReference>
<reference evidence="1 2" key="1">
    <citation type="journal article" date="2013" name="BMC Genomics">
        <title>Genome sequencing and comparative genomics of honey bee microsporidia, Nosema apis reveal novel insights into host-parasite interactions.</title>
        <authorList>
            <person name="Chen Yp."/>
            <person name="Pettis J.S."/>
            <person name="Zhao Y."/>
            <person name="Liu X."/>
            <person name="Tallon L.J."/>
            <person name="Sadzewicz L.D."/>
            <person name="Li R."/>
            <person name="Zheng H."/>
            <person name="Huang S."/>
            <person name="Zhang X."/>
            <person name="Hamilton M.C."/>
            <person name="Pernal S.F."/>
            <person name="Melathopoulos A.P."/>
            <person name="Yan X."/>
            <person name="Evans J.D."/>
        </authorList>
    </citation>
    <scope>NUCLEOTIDE SEQUENCE [LARGE SCALE GENOMIC DNA]</scope>
    <source>
        <strain evidence="1 2">BRL 01</strain>
    </source>
</reference>
<keyword evidence="2" id="KW-1185">Reference proteome</keyword>
<dbReference type="OrthoDB" id="10569839at2759"/>
<name>T0L616_9MICR</name>
<organism evidence="1 2">
    <name type="scientific">Vairimorpha apis BRL 01</name>
    <dbReference type="NCBI Taxonomy" id="1037528"/>
    <lineage>
        <taxon>Eukaryota</taxon>
        <taxon>Fungi</taxon>
        <taxon>Fungi incertae sedis</taxon>
        <taxon>Microsporidia</taxon>
        <taxon>Nosematidae</taxon>
        <taxon>Vairimorpha</taxon>
    </lineage>
</organism>
<proteinExistence type="predicted"/>
<evidence type="ECO:0000313" key="2">
    <source>
        <dbReference type="Proteomes" id="UP000053780"/>
    </source>
</evidence>
<sequence length="120" mass="14158">MSLTFYSSIYTILESNLSESEYEKISEIYEDANLSMNVPRNDEEENGEFFEILRSYYCNLVIPFKILGMEFPLSEYEFASLVYKDKIPKFVSNKVDIINVKNKIENELMKEAIEMCLNEF</sequence>
<gene>
    <name evidence="1" type="ORF">NAPIS_ORF02504</name>
</gene>
<dbReference type="EMBL" id="KE647347">
    <property type="protein sequence ID" value="EQB59934.1"/>
    <property type="molecule type" value="Genomic_DNA"/>
</dbReference>
<evidence type="ECO:0000313" key="1">
    <source>
        <dbReference type="EMBL" id="EQB59934.1"/>
    </source>
</evidence>
<dbReference type="AlphaFoldDB" id="T0L616"/>
<dbReference type="VEuPathDB" id="MicrosporidiaDB:NAPIS_ORF02504"/>